<comment type="caution">
    <text evidence="2">The sequence shown here is derived from an EMBL/GenBank/DDBJ whole genome shotgun (WGS) entry which is preliminary data.</text>
</comment>
<organism evidence="2">
    <name type="scientific">bioreactor metagenome</name>
    <dbReference type="NCBI Taxonomy" id="1076179"/>
    <lineage>
        <taxon>unclassified sequences</taxon>
        <taxon>metagenomes</taxon>
        <taxon>ecological metagenomes</taxon>
    </lineage>
</organism>
<feature type="transmembrane region" description="Helical" evidence="1">
    <location>
        <begin position="94"/>
        <end position="115"/>
    </location>
</feature>
<evidence type="ECO:0000313" key="2">
    <source>
        <dbReference type="EMBL" id="MPM69610.1"/>
    </source>
</evidence>
<evidence type="ECO:0000256" key="1">
    <source>
        <dbReference type="SAM" id="Phobius"/>
    </source>
</evidence>
<feature type="transmembrane region" description="Helical" evidence="1">
    <location>
        <begin position="65"/>
        <end position="82"/>
    </location>
</feature>
<name>A0A645BVZ2_9ZZZZ</name>
<keyword evidence="1" id="KW-0812">Transmembrane</keyword>
<accession>A0A645BVZ2</accession>
<keyword evidence="1" id="KW-1133">Transmembrane helix</keyword>
<keyword evidence="1" id="KW-0472">Membrane</keyword>
<protein>
    <submittedName>
        <fullName evidence="2">Uncharacterized protein</fullName>
    </submittedName>
</protein>
<proteinExistence type="predicted"/>
<feature type="transmembrane region" description="Helical" evidence="1">
    <location>
        <begin position="25"/>
        <end position="45"/>
    </location>
</feature>
<reference evidence="2" key="1">
    <citation type="submission" date="2019-08" db="EMBL/GenBank/DDBJ databases">
        <authorList>
            <person name="Kucharzyk K."/>
            <person name="Murdoch R.W."/>
            <person name="Higgins S."/>
            <person name="Loffler F."/>
        </authorList>
    </citation>
    <scope>NUCLEOTIDE SEQUENCE</scope>
</reference>
<gene>
    <name evidence="2" type="ORF">SDC9_116558</name>
</gene>
<dbReference type="EMBL" id="VSSQ01022976">
    <property type="protein sequence ID" value="MPM69610.1"/>
    <property type="molecule type" value="Genomic_DNA"/>
</dbReference>
<sequence>MNFFTPAEFVENYALIGEKKSNAPVWKLFLLGIFVNSAFLGYALLEGKLRLLAAATQAVAWSLGSYYLTLFSVGLLTLITEWRQISCRPIKKLLYLFTFPIFILTYIPISIVALFRNVEWTPIVHSFSVSLQDIRKEPIQ</sequence>
<dbReference type="AlphaFoldDB" id="A0A645BVZ2"/>